<dbReference type="EMBL" id="FTNO01000002">
    <property type="protein sequence ID" value="SIR53090.1"/>
    <property type="molecule type" value="Genomic_DNA"/>
</dbReference>
<proteinExistence type="predicted"/>
<keyword evidence="1" id="KW-1133">Transmembrane helix</keyword>
<keyword evidence="1" id="KW-0812">Transmembrane</keyword>
<sequence>MDETKRRRLSLIWIVFALLMAIYVLQDGFETSTGDLLGLFTVAFGIGLAALYYLNPGDVLSFK</sequence>
<feature type="transmembrane region" description="Helical" evidence="1">
    <location>
        <begin position="37"/>
        <end position="54"/>
    </location>
</feature>
<dbReference type="Proteomes" id="UP000186914">
    <property type="component" value="Unassembled WGS sequence"/>
</dbReference>
<accession>A0A1N7BP32</accession>
<evidence type="ECO:0000313" key="3">
    <source>
        <dbReference type="Proteomes" id="UP000186914"/>
    </source>
</evidence>
<protein>
    <submittedName>
        <fullName evidence="2">Uncharacterized protein</fullName>
    </submittedName>
</protein>
<dbReference type="AlphaFoldDB" id="A0A1N7BP32"/>
<evidence type="ECO:0000256" key="1">
    <source>
        <dbReference type="SAM" id="Phobius"/>
    </source>
</evidence>
<keyword evidence="3" id="KW-1185">Reference proteome</keyword>
<gene>
    <name evidence="2" type="ORF">SAMN05421858_2670</name>
</gene>
<dbReference type="RefSeq" id="WP_076430670.1">
    <property type="nucleotide sequence ID" value="NZ_FTNO01000002.1"/>
</dbReference>
<dbReference type="OrthoDB" id="270281at2157"/>
<evidence type="ECO:0000313" key="2">
    <source>
        <dbReference type="EMBL" id="SIR53090.1"/>
    </source>
</evidence>
<name>A0A1N7BP32_9EURY</name>
<organism evidence="2 3">
    <name type="scientific">Haladaptatus litoreus</name>
    <dbReference type="NCBI Taxonomy" id="553468"/>
    <lineage>
        <taxon>Archaea</taxon>
        <taxon>Methanobacteriati</taxon>
        <taxon>Methanobacteriota</taxon>
        <taxon>Stenosarchaea group</taxon>
        <taxon>Halobacteria</taxon>
        <taxon>Halobacteriales</taxon>
        <taxon>Haladaptataceae</taxon>
        <taxon>Haladaptatus</taxon>
    </lineage>
</organism>
<keyword evidence="1" id="KW-0472">Membrane</keyword>
<feature type="transmembrane region" description="Helical" evidence="1">
    <location>
        <begin position="9"/>
        <end position="25"/>
    </location>
</feature>
<reference evidence="3" key="1">
    <citation type="submission" date="2017-01" db="EMBL/GenBank/DDBJ databases">
        <authorList>
            <person name="Varghese N."/>
            <person name="Submissions S."/>
        </authorList>
    </citation>
    <scope>NUCLEOTIDE SEQUENCE [LARGE SCALE GENOMIC DNA]</scope>
    <source>
        <strain evidence="3">CGMCC 1.7737</strain>
    </source>
</reference>